<keyword evidence="2" id="KW-1185">Reference proteome</keyword>
<organism evidence="1 2">
    <name type="scientific">Podospora anserina (strain S / ATCC MYA-4624 / DSM 980 / FGSC 10383)</name>
    <name type="common">Pleurage anserina</name>
    <dbReference type="NCBI Taxonomy" id="515849"/>
    <lineage>
        <taxon>Eukaryota</taxon>
        <taxon>Fungi</taxon>
        <taxon>Dikarya</taxon>
        <taxon>Ascomycota</taxon>
        <taxon>Pezizomycotina</taxon>
        <taxon>Sordariomycetes</taxon>
        <taxon>Sordariomycetidae</taxon>
        <taxon>Sordariales</taxon>
        <taxon>Podosporaceae</taxon>
        <taxon>Podospora</taxon>
        <taxon>Podospora anserina</taxon>
    </lineage>
</organism>
<dbReference type="Proteomes" id="UP000001197">
    <property type="component" value="Chromosome 7"/>
</dbReference>
<evidence type="ECO:0000313" key="2">
    <source>
        <dbReference type="Proteomes" id="UP000001197"/>
    </source>
</evidence>
<reference evidence="2" key="2">
    <citation type="journal article" date="2014" name="Genetics">
        <title>Maintaining two mating types: Structure of the mating type locus and its role in heterokaryosis in Podospora anserina.</title>
        <authorList>
            <person name="Grognet P."/>
            <person name="Bidard F."/>
            <person name="Kuchly C."/>
            <person name="Tong L.C.H."/>
            <person name="Coppin E."/>
            <person name="Benkhali J.A."/>
            <person name="Couloux A."/>
            <person name="Wincker P."/>
            <person name="Debuchy R."/>
            <person name="Silar P."/>
        </authorList>
    </citation>
    <scope>GENOME REANNOTATION</scope>
    <source>
        <strain evidence="2">S / ATCC MYA-4624 / DSM 980 / FGSC 10383</strain>
    </source>
</reference>
<dbReference type="AlphaFoldDB" id="A0A090CW44"/>
<proteinExistence type="predicted"/>
<protein>
    <submittedName>
        <fullName evidence="1">Uncharacterized protein</fullName>
    </submittedName>
</protein>
<name>A0A090CW44_PODAN</name>
<reference evidence="1 2" key="1">
    <citation type="journal article" date="2008" name="Genome Biol.">
        <title>The genome sequence of the model ascomycete fungus Podospora anserina.</title>
        <authorList>
            <person name="Espagne E."/>
            <person name="Lespinet O."/>
            <person name="Malagnac F."/>
            <person name="Da Silva C."/>
            <person name="Jaillon O."/>
            <person name="Porcel B.M."/>
            <person name="Couloux A."/>
            <person name="Aury J.-M."/>
            <person name="Segurens B."/>
            <person name="Poulain J."/>
            <person name="Anthouard V."/>
            <person name="Grossetete S."/>
            <person name="Khalili H."/>
            <person name="Coppin E."/>
            <person name="Dequard-Chablat M."/>
            <person name="Picard M."/>
            <person name="Contamine V."/>
            <person name="Arnaise S."/>
            <person name="Bourdais A."/>
            <person name="Berteaux-Lecellier V."/>
            <person name="Gautheret D."/>
            <person name="de Vries R.P."/>
            <person name="Battaglia E."/>
            <person name="Coutinho P.M."/>
            <person name="Danchin E.G.J."/>
            <person name="Henrissat B."/>
            <person name="El Khoury R."/>
            <person name="Sainsard-Chanet A."/>
            <person name="Boivin A."/>
            <person name="Pinan-Lucarre B."/>
            <person name="Sellem C.H."/>
            <person name="Debuchy R."/>
            <person name="Wincker P."/>
            <person name="Weissenbach J."/>
            <person name="Silar P."/>
        </authorList>
    </citation>
    <scope>NUCLEOTIDE SEQUENCE [LARGE SCALE GENOMIC DNA]</scope>
    <source>
        <strain evidence="2">S / ATCC MYA-4624 / DSM 980 / FGSC 10383</strain>
    </source>
</reference>
<dbReference type="EMBL" id="FO904942">
    <property type="protein sequence ID" value="CDP31669.1"/>
    <property type="molecule type" value="Genomic_DNA"/>
</dbReference>
<accession>A0A090CW44</accession>
<dbReference type="InParanoid" id="A0A090CW44"/>
<sequence>MGHVPKPCYDTAVANSYCDPHDIDVWDVTYIDNIRLNFWKRCKVSKLFCQCISSPTTIEILATDFGKVPVKARQWIDTVSSYPGPKAAQPGTAEITLTSFRRLRRKVTLSVWFHEVAHSLDCWTTPRPAKLPETFCYRDALTTLMHGG</sequence>
<evidence type="ECO:0000313" key="1">
    <source>
        <dbReference type="EMBL" id="CDP31669.1"/>
    </source>
</evidence>